<accession>A0A8J7LLR9</accession>
<keyword evidence="3" id="KW-1185">Reference proteome</keyword>
<evidence type="ECO:0000313" key="3">
    <source>
        <dbReference type="Proteomes" id="UP000640583"/>
    </source>
</evidence>
<reference evidence="2" key="1">
    <citation type="submission" date="2020-10" db="EMBL/GenBank/DDBJ databases">
        <title>Paenihalocynthiibacter styelae gen. nov., sp. nov., isolated from stalked sea squirt Styela clava.</title>
        <authorList>
            <person name="Kim Y.-O."/>
            <person name="Yoon J.-H."/>
        </authorList>
    </citation>
    <scope>NUCLEOTIDE SEQUENCE</scope>
    <source>
        <strain evidence="2">MYP1-1</strain>
    </source>
</reference>
<protein>
    <submittedName>
        <fullName evidence="2">Hint domain-containing protein</fullName>
    </submittedName>
</protein>
<name>A0A8J7LLR9_9RHOB</name>
<dbReference type="Pfam" id="PF13403">
    <property type="entry name" value="Hint_2"/>
    <property type="match status" value="1"/>
</dbReference>
<dbReference type="InterPro" id="IPR028992">
    <property type="entry name" value="Hedgehog/Intein_dom"/>
</dbReference>
<feature type="domain" description="Hedgehog/Intein (Hint)" evidence="1">
    <location>
        <begin position="147"/>
        <end position="293"/>
    </location>
</feature>
<dbReference type="InterPro" id="IPR036844">
    <property type="entry name" value="Hint_dom_sf"/>
</dbReference>
<proteinExistence type="predicted"/>
<organism evidence="2 3">
    <name type="scientific">Halocynthiibacter styelae</name>
    <dbReference type="NCBI Taxonomy" id="2761955"/>
    <lineage>
        <taxon>Bacteria</taxon>
        <taxon>Pseudomonadati</taxon>
        <taxon>Pseudomonadota</taxon>
        <taxon>Alphaproteobacteria</taxon>
        <taxon>Rhodobacterales</taxon>
        <taxon>Paracoccaceae</taxon>
        <taxon>Halocynthiibacter</taxon>
    </lineage>
</organism>
<dbReference type="Proteomes" id="UP000640583">
    <property type="component" value="Unassembled WGS sequence"/>
</dbReference>
<dbReference type="RefSeq" id="WP_228849689.1">
    <property type="nucleotide sequence ID" value="NZ_JADCKQ010000012.1"/>
</dbReference>
<dbReference type="SUPFAM" id="SSF51294">
    <property type="entry name" value="Hedgehog/intein (Hint) domain"/>
    <property type="match status" value="1"/>
</dbReference>
<comment type="caution">
    <text evidence="2">The sequence shown here is derived from an EMBL/GenBank/DDBJ whole genome shotgun (WGS) entry which is preliminary data.</text>
</comment>
<gene>
    <name evidence="2" type="ORF">H1D41_15070</name>
</gene>
<evidence type="ECO:0000313" key="2">
    <source>
        <dbReference type="EMBL" id="MBI1494964.1"/>
    </source>
</evidence>
<sequence>MTIRTGVVDFSRMFSITPLTPASFGGSHPNNTMNLTNMAQVGTGFDFSATMDDKNGNSWLNSGDELFTTFPGDSSATTLTRVPTNQISTAGGSFGAGADFSVWEDASGDMYILFSENFDLTRISATGTLTLTEQGDAPGTMSVNDIICFADGTLIETPHGPRKIEDLRAGDLVCVAGSRPRPIRWISHTAVDVDSLRKTPKLRPVVISRGVLGDSLPTRDLRLSRQHRVVLRSPIVERMFGQKEIFAPAHQLLDIPGVYTEDTLAPVAYYHILLDTHEMLTSAGIQCESLHTGPQAMNAIKPELREEINRLVPDIPAQKLHAIGAKRASRQQLRNLICRSQTNNKPLFEKRLTV</sequence>
<evidence type="ECO:0000259" key="1">
    <source>
        <dbReference type="Pfam" id="PF13403"/>
    </source>
</evidence>
<dbReference type="EMBL" id="JADCKQ010000012">
    <property type="protein sequence ID" value="MBI1494964.1"/>
    <property type="molecule type" value="Genomic_DNA"/>
</dbReference>
<dbReference type="AlphaFoldDB" id="A0A8J7LLR9"/>